<accession>A0A3D9UJT6</accession>
<reference evidence="2 3" key="1">
    <citation type="submission" date="2018-08" db="EMBL/GenBank/DDBJ databases">
        <title>Sequencing the genomes of 1000 actinobacteria strains.</title>
        <authorList>
            <person name="Klenk H.-P."/>
        </authorList>
    </citation>
    <scope>NUCLEOTIDE SEQUENCE [LARGE SCALE GENOMIC DNA]</scope>
    <source>
        <strain evidence="2 3">DSM 22967</strain>
    </source>
</reference>
<feature type="region of interest" description="Disordered" evidence="1">
    <location>
        <begin position="40"/>
        <end position="63"/>
    </location>
</feature>
<dbReference type="AlphaFoldDB" id="A0A3D9UJT6"/>
<organism evidence="2 3">
    <name type="scientific">Calidifontibacter indicus</name>
    <dbReference type="NCBI Taxonomy" id="419650"/>
    <lineage>
        <taxon>Bacteria</taxon>
        <taxon>Bacillati</taxon>
        <taxon>Actinomycetota</taxon>
        <taxon>Actinomycetes</taxon>
        <taxon>Micrococcales</taxon>
        <taxon>Dermacoccaceae</taxon>
        <taxon>Calidifontibacter</taxon>
    </lineage>
</organism>
<proteinExistence type="predicted"/>
<gene>
    <name evidence="2" type="ORF">DFJ65_0531</name>
</gene>
<keyword evidence="3" id="KW-1185">Reference proteome</keyword>
<protein>
    <submittedName>
        <fullName evidence="2">Uncharacterized protein</fullName>
    </submittedName>
</protein>
<dbReference type="Proteomes" id="UP000256253">
    <property type="component" value="Unassembled WGS sequence"/>
</dbReference>
<evidence type="ECO:0000313" key="2">
    <source>
        <dbReference type="EMBL" id="REF29577.1"/>
    </source>
</evidence>
<dbReference type="EMBL" id="QTUA01000001">
    <property type="protein sequence ID" value="REF29577.1"/>
    <property type="molecule type" value="Genomic_DNA"/>
</dbReference>
<sequence length="63" mass="6645">MNAGARIGLYLAALVLVFGAAFGIARAVVPQSVVTDWQQRSEPMVTHTETDSPAAPTTHPTSH</sequence>
<name>A0A3D9UJT6_9MICO</name>
<evidence type="ECO:0000256" key="1">
    <source>
        <dbReference type="SAM" id="MobiDB-lite"/>
    </source>
</evidence>
<dbReference type="RefSeq" id="WP_115921674.1">
    <property type="nucleotide sequence ID" value="NZ_QTUA01000001.1"/>
</dbReference>
<comment type="caution">
    <text evidence="2">The sequence shown here is derived from an EMBL/GenBank/DDBJ whole genome shotgun (WGS) entry which is preliminary data.</text>
</comment>
<evidence type="ECO:0000313" key="3">
    <source>
        <dbReference type="Proteomes" id="UP000256253"/>
    </source>
</evidence>